<accession>A0ABW7S049</accession>
<sequence>MNVLDKWFGYRRKEPAGKRRLELDCVVARRWSPDWTSELLTLLNILGLLVQEEPAQRELLQAVCSGPLISVQDLTEGGVLPVPRQARKPVRPTAGDGRPD</sequence>
<dbReference type="EMBL" id="JBIQWK010000004">
    <property type="protein sequence ID" value="MFI0573588.1"/>
    <property type="molecule type" value="Genomic_DNA"/>
</dbReference>
<reference evidence="2 3" key="1">
    <citation type="submission" date="2024-10" db="EMBL/GenBank/DDBJ databases">
        <authorList>
            <person name="Wannawong T."/>
            <person name="Kuncharoen N."/>
            <person name="Mhuantong W."/>
        </authorList>
    </citation>
    <scope>NUCLEOTIDE SEQUENCE [LARGE SCALE GENOMIC DNA]</scope>
    <source>
        <strain evidence="2 3">CALK1-4</strain>
    </source>
</reference>
<dbReference type="Proteomes" id="UP001610810">
    <property type="component" value="Unassembled WGS sequence"/>
</dbReference>
<evidence type="ECO:0000256" key="1">
    <source>
        <dbReference type="SAM" id="MobiDB-lite"/>
    </source>
</evidence>
<evidence type="ECO:0000313" key="3">
    <source>
        <dbReference type="Proteomes" id="UP001610810"/>
    </source>
</evidence>
<comment type="caution">
    <text evidence="2">The sequence shown here is derived from an EMBL/GenBank/DDBJ whole genome shotgun (WGS) entry which is preliminary data.</text>
</comment>
<protein>
    <submittedName>
        <fullName evidence="2">Uncharacterized protein</fullName>
    </submittedName>
</protein>
<proteinExistence type="predicted"/>
<dbReference type="RefSeq" id="WP_161381935.1">
    <property type="nucleotide sequence ID" value="NZ_JBIQWK010000004.1"/>
</dbReference>
<gene>
    <name evidence="2" type="ORF">ACH3YB_18375</name>
</gene>
<evidence type="ECO:0000313" key="2">
    <source>
        <dbReference type="EMBL" id="MFI0573588.1"/>
    </source>
</evidence>
<feature type="region of interest" description="Disordered" evidence="1">
    <location>
        <begin position="81"/>
        <end position="100"/>
    </location>
</feature>
<name>A0ABW7S049_STRTE</name>
<organism evidence="2 3">
    <name type="scientific">Streptomyces tendae</name>
    <dbReference type="NCBI Taxonomy" id="1932"/>
    <lineage>
        <taxon>Bacteria</taxon>
        <taxon>Bacillati</taxon>
        <taxon>Actinomycetota</taxon>
        <taxon>Actinomycetes</taxon>
        <taxon>Kitasatosporales</taxon>
        <taxon>Streptomycetaceae</taxon>
        <taxon>Streptomyces</taxon>
    </lineage>
</organism>
<keyword evidence="3" id="KW-1185">Reference proteome</keyword>